<dbReference type="PRINTS" id="PR00411">
    <property type="entry name" value="PNDRDTASEI"/>
</dbReference>
<comment type="cofactor">
    <cofactor evidence="1">
        <name>FAD</name>
        <dbReference type="ChEBI" id="CHEBI:57692"/>
    </cofactor>
</comment>
<dbReference type="SUPFAM" id="SSF55424">
    <property type="entry name" value="FAD/NAD-linked reductases, dimerisation (C-terminal) domain"/>
    <property type="match status" value="1"/>
</dbReference>
<reference evidence="13" key="1">
    <citation type="journal article" date="2019" name="Int. J. Syst. Evol. Microbiol.">
        <title>The Global Catalogue of Microorganisms (GCM) 10K type strain sequencing project: providing services to taxonomists for standard genome sequencing and annotation.</title>
        <authorList>
            <consortium name="The Broad Institute Genomics Platform"/>
            <consortium name="The Broad Institute Genome Sequencing Center for Infectious Disease"/>
            <person name="Wu L."/>
            <person name="Ma J."/>
        </authorList>
    </citation>
    <scope>NUCLEOTIDE SEQUENCE [LARGE SCALE GENOMIC DNA]</scope>
    <source>
        <strain evidence="13">CCM 8391</strain>
    </source>
</reference>
<dbReference type="NCBIfam" id="TIGR03452">
    <property type="entry name" value="mycothione_red"/>
    <property type="match status" value="1"/>
</dbReference>
<keyword evidence="5" id="KW-0521">NADP</keyword>
<dbReference type="InterPro" id="IPR036188">
    <property type="entry name" value="FAD/NAD-bd_sf"/>
</dbReference>
<evidence type="ECO:0000256" key="1">
    <source>
        <dbReference type="ARBA" id="ARBA00001974"/>
    </source>
</evidence>
<keyword evidence="8 9" id="KW-0676">Redox-active center</keyword>
<dbReference type="Gene3D" id="3.50.50.60">
    <property type="entry name" value="FAD/NAD(P)-binding domain"/>
    <property type="match status" value="2"/>
</dbReference>
<dbReference type="EC" id="1.8.1.15" evidence="12"/>
<evidence type="ECO:0000256" key="4">
    <source>
        <dbReference type="ARBA" id="ARBA00022827"/>
    </source>
</evidence>
<gene>
    <name evidence="12" type="ORF">ACFQE5_02760</name>
</gene>
<evidence type="ECO:0000256" key="6">
    <source>
        <dbReference type="ARBA" id="ARBA00023002"/>
    </source>
</evidence>
<dbReference type="Gene3D" id="3.30.390.30">
    <property type="match status" value="1"/>
</dbReference>
<keyword evidence="13" id="KW-1185">Reference proteome</keyword>
<accession>A0ABW1IXC2</accession>
<evidence type="ECO:0000256" key="2">
    <source>
        <dbReference type="ARBA" id="ARBA00007532"/>
    </source>
</evidence>
<dbReference type="SUPFAM" id="SSF51905">
    <property type="entry name" value="FAD/NAD(P)-binding domain"/>
    <property type="match status" value="1"/>
</dbReference>
<dbReference type="InterPro" id="IPR012999">
    <property type="entry name" value="Pyr_OxRdtase_I_AS"/>
</dbReference>
<sequence length="462" mass="50089">MRHHDLVIIGTGSGNSVIDSRFDDLDVAIIEHGTFGGTCLNVGCIPTKMYVYAADVAETIRRASRYGIDATVDKVRWTEIRDRIFQRIDPIAAAGQEYRTQRCANVTVYLGHARFSGHKTLRVERTDGSGVDELSADRIVIAAGGRPDVPVEVATSGVPYETSDTIMRLDAVPERLVILGSGYIATEFAHVFSALGSRVSLVARSGALLRGVDETLSHRFTELAAQRWDVHLGNPATRLSGVPGDITVHLTDGTELVGDTVLVATGRIPNSDRLDLPAAGIPVHPDGRIIVDSQQRTPVEGVWAFGDISSPYQLKHVANHEARVVTHNLLHPESPRETDHRFVPYAVFTDPQIATVGRTEAQCRAEGLDYTVKVQNFGDVAYGWAMEDSTGLCKIIADRGTGRILGAHLLGPQASTLIQPLIQAMTFGLTARAMATGQYWIHPALPEVVENALLGLEIDIEA</sequence>
<feature type="domain" description="FAD/NAD(P)-binding" evidence="11">
    <location>
        <begin position="5"/>
        <end position="321"/>
    </location>
</feature>
<comment type="caution">
    <text evidence="12">The sequence shown here is derived from an EMBL/GenBank/DDBJ whole genome shotgun (WGS) entry which is preliminary data.</text>
</comment>
<dbReference type="InterPro" id="IPR001100">
    <property type="entry name" value="Pyr_nuc-diS_OxRdtase"/>
</dbReference>
<evidence type="ECO:0000256" key="8">
    <source>
        <dbReference type="ARBA" id="ARBA00023284"/>
    </source>
</evidence>
<evidence type="ECO:0000313" key="12">
    <source>
        <dbReference type="EMBL" id="MFC5993128.1"/>
    </source>
</evidence>
<dbReference type="PIRSF" id="PIRSF000350">
    <property type="entry name" value="Mercury_reductase_MerA"/>
    <property type="match status" value="1"/>
</dbReference>
<evidence type="ECO:0000256" key="5">
    <source>
        <dbReference type="ARBA" id="ARBA00022857"/>
    </source>
</evidence>
<dbReference type="Pfam" id="PF07992">
    <property type="entry name" value="Pyr_redox_2"/>
    <property type="match status" value="1"/>
</dbReference>
<dbReference type="InterPro" id="IPR017817">
    <property type="entry name" value="Mycothione_reductase"/>
</dbReference>
<dbReference type="NCBIfam" id="NF005884">
    <property type="entry name" value="PRK07846.1"/>
    <property type="match status" value="1"/>
</dbReference>
<evidence type="ECO:0000256" key="3">
    <source>
        <dbReference type="ARBA" id="ARBA00022630"/>
    </source>
</evidence>
<dbReference type="PANTHER" id="PTHR43014:SF5">
    <property type="entry name" value="GLUTATHIONE REDUCTASE (NADPH)"/>
    <property type="match status" value="1"/>
</dbReference>
<name>A0ABW1IXC2_9PSEU</name>
<dbReference type="Proteomes" id="UP001596302">
    <property type="component" value="Unassembled WGS sequence"/>
</dbReference>
<organism evidence="12 13">
    <name type="scientific">Pseudonocardia hispaniensis</name>
    <dbReference type="NCBI Taxonomy" id="904933"/>
    <lineage>
        <taxon>Bacteria</taxon>
        <taxon>Bacillati</taxon>
        <taxon>Actinomycetota</taxon>
        <taxon>Actinomycetes</taxon>
        <taxon>Pseudonocardiales</taxon>
        <taxon>Pseudonocardiaceae</taxon>
        <taxon>Pseudonocardia</taxon>
    </lineage>
</organism>
<dbReference type="GO" id="GO:0050627">
    <property type="term" value="F:mycothione reductase [NAD(P)H] activity"/>
    <property type="evidence" value="ECO:0007669"/>
    <property type="project" value="UniProtKB-EC"/>
</dbReference>
<proteinExistence type="inferred from homology"/>
<dbReference type="InterPro" id="IPR023753">
    <property type="entry name" value="FAD/NAD-binding_dom"/>
</dbReference>
<dbReference type="PANTHER" id="PTHR43014">
    <property type="entry name" value="MERCURIC REDUCTASE"/>
    <property type="match status" value="1"/>
</dbReference>
<protein>
    <submittedName>
        <fullName evidence="12">Mycothione reductase</fullName>
        <ecNumber evidence="12">1.8.1.15</ecNumber>
    </submittedName>
</protein>
<dbReference type="RefSeq" id="WP_379582545.1">
    <property type="nucleotide sequence ID" value="NZ_JBHSQW010000007.1"/>
</dbReference>
<keyword evidence="6 9" id="KW-0560">Oxidoreductase</keyword>
<dbReference type="PROSITE" id="PS00076">
    <property type="entry name" value="PYRIDINE_REDOX_1"/>
    <property type="match status" value="1"/>
</dbReference>
<dbReference type="PRINTS" id="PR00368">
    <property type="entry name" value="FADPNR"/>
</dbReference>
<keyword evidence="4 9" id="KW-0274">FAD</keyword>
<dbReference type="InterPro" id="IPR004099">
    <property type="entry name" value="Pyr_nucl-diS_OxRdtase_dimer"/>
</dbReference>
<evidence type="ECO:0000256" key="7">
    <source>
        <dbReference type="ARBA" id="ARBA00023157"/>
    </source>
</evidence>
<evidence type="ECO:0000259" key="11">
    <source>
        <dbReference type="Pfam" id="PF07992"/>
    </source>
</evidence>
<evidence type="ECO:0000259" key="10">
    <source>
        <dbReference type="Pfam" id="PF02852"/>
    </source>
</evidence>
<keyword evidence="3 9" id="KW-0285">Flavoprotein</keyword>
<dbReference type="Pfam" id="PF02852">
    <property type="entry name" value="Pyr_redox_dim"/>
    <property type="match status" value="1"/>
</dbReference>
<evidence type="ECO:0000313" key="13">
    <source>
        <dbReference type="Proteomes" id="UP001596302"/>
    </source>
</evidence>
<feature type="domain" description="Pyridine nucleotide-disulphide oxidoreductase dimerisation" evidence="10">
    <location>
        <begin position="343"/>
        <end position="452"/>
    </location>
</feature>
<dbReference type="InterPro" id="IPR016156">
    <property type="entry name" value="FAD/NAD-linked_Rdtase_dimer_sf"/>
</dbReference>
<evidence type="ECO:0000256" key="9">
    <source>
        <dbReference type="RuleBase" id="RU003691"/>
    </source>
</evidence>
<keyword evidence="7" id="KW-1015">Disulfide bond</keyword>
<dbReference type="EMBL" id="JBHSQW010000007">
    <property type="protein sequence ID" value="MFC5993128.1"/>
    <property type="molecule type" value="Genomic_DNA"/>
</dbReference>
<comment type="similarity">
    <text evidence="2 9">Belongs to the class-I pyridine nucleotide-disulfide oxidoreductase family.</text>
</comment>